<accession>A0ABY6ACZ3</accession>
<evidence type="ECO:0000313" key="2">
    <source>
        <dbReference type="EMBL" id="UXD87834.1"/>
    </source>
</evidence>
<sequence length="265" mass="28506">MIIENIIISNVRENDVKHVYLSVLALALTACGGGSSSGGTNADSGNSGGDQGRDSPQAIDCSADKSQNLIIPVPEYAGSFSAYQGDYSDFPVGGGLDPENLVGMAQLGILLMVSGSNEGIMHPGPRWTNEQDQPTKYLDYSHNAEGEVWLFTQDGYDAENDLTIRMEQPANCGYNEYQYEDGHLVRALESSKYEWTLKGYTAGVQDSLIETQINTDRSGRTVAVSLPVDGDYPYTIMTWDGNGENVLLKYCETAAGTNCASATAP</sequence>
<gene>
    <name evidence="2" type="ORF">HUF19_10460</name>
</gene>
<evidence type="ECO:0000256" key="1">
    <source>
        <dbReference type="SAM" id="MobiDB-lite"/>
    </source>
</evidence>
<protein>
    <recommendedName>
        <fullName evidence="4">Lipoprotein</fullName>
    </recommendedName>
</protein>
<proteinExistence type="predicted"/>
<keyword evidence="3" id="KW-1185">Reference proteome</keyword>
<organism evidence="2 3">
    <name type="scientific">Thalassolituus hydrocarboniclasticus</name>
    <dbReference type="NCBI Taxonomy" id="2742796"/>
    <lineage>
        <taxon>Bacteria</taxon>
        <taxon>Pseudomonadati</taxon>
        <taxon>Pseudomonadota</taxon>
        <taxon>Gammaproteobacteria</taxon>
        <taxon>Oceanospirillales</taxon>
        <taxon>Oceanospirillaceae</taxon>
        <taxon>Thalassolituus</taxon>
    </lineage>
</organism>
<evidence type="ECO:0000313" key="3">
    <source>
        <dbReference type="Proteomes" id="UP001065322"/>
    </source>
</evidence>
<reference evidence="3" key="1">
    <citation type="submission" date="2020-06" db="EMBL/GenBank/DDBJ databases">
        <title>Thalassolituus marinus alknpb1M-1, a hydrocarbon-degrading bacterium isolated from the deep-sea overlying water using an in-situ strategy from the South China Sea basin.</title>
        <authorList>
            <person name="Dong C."/>
            <person name="Chen Y."/>
            <person name="Shao Z."/>
        </authorList>
    </citation>
    <scope>NUCLEOTIDE SEQUENCE [LARGE SCALE GENOMIC DNA]</scope>
    <source>
        <strain evidence="3">alknpb1M-1</strain>
    </source>
</reference>
<evidence type="ECO:0008006" key="4">
    <source>
        <dbReference type="Google" id="ProtNLM"/>
    </source>
</evidence>
<dbReference type="RefSeq" id="WP_260996611.1">
    <property type="nucleotide sequence ID" value="NZ_CP054475.1"/>
</dbReference>
<dbReference type="Proteomes" id="UP001065322">
    <property type="component" value="Chromosome"/>
</dbReference>
<feature type="region of interest" description="Disordered" evidence="1">
    <location>
        <begin position="34"/>
        <end position="60"/>
    </location>
</feature>
<dbReference type="EMBL" id="CP054475">
    <property type="protein sequence ID" value="UXD87834.1"/>
    <property type="molecule type" value="Genomic_DNA"/>
</dbReference>
<name>A0ABY6ACZ3_9GAMM</name>